<reference evidence="1 2" key="1">
    <citation type="journal article" date="2022" name="New Phytol.">
        <title>Ecological generalism drives hyperdiversity of secondary metabolite gene clusters in xylarialean endophytes.</title>
        <authorList>
            <person name="Franco M.E.E."/>
            <person name="Wisecaver J.H."/>
            <person name="Arnold A.E."/>
            <person name="Ju Y.M."/>
            <person name="Slot J.C."/>
            <person name="Ahrendt S."/>
            <person name="Moore L.P."/>
            <person name="Eastman K.E."/>
            <person name="Scott K."/>
            <person name="Konkel Z."/>
            <person name="Mondo S.J."/>
            <person name="Kuo A."/>
            <person name="Hayes R.D."/>
            <person name="Haridas S."/>
            <person name="Andreopoulos B."/>
            <person name="Riley R."/>
            <person name="LaButti K."/>
            <person name="Pangilinan J."/>
            <person name="Lipzen A."/>
            <person name="Amirebrahimi M."/>
            <person name="Yan J."/>
            <person name="Adam C."/>
            <person name="Keymanesh K."/>
            <person name="Ng V."/>
            <person name="Louie K."/>
            <person name="Northen T."/>
            <person name="Drula E."/>
            <person name="Henrissat B."/>
            <person name="Hsieh H.M."/>
            <person name="Youens-Clark K."/>
            <person name="Lutzoni F."/>
            <person name="Miadlikowska J."/>
            <person name="Eastwood D.C."/>
            <person name="Hamelin R.C."/>
            <person name="Grigoriev I.V."/>
            <person name="U'Ren J.M."/>
        </authorList>
    </citation>
    <scope>NUCLEOTIDE SEQUENCE [LARGE SCALE GENOMIC DNA]</scope>
    <source>
        <strain evidence="1 2">CBS 119005</strain>
    </source>
</reference>
<keyword evidence="2" id="KW-1185">Reference proteome</keyword>
<comment type="caution">
    <text evidence="1">The sequence shown here is derived from an EMBL/GenBank/DDBJ whole genome shotgun (WGS) entry which is preliminary data.</text>
</comment>
<dbReference type="Proteomes" id="UP001497700">
    <property type="component" value="Unassembled WGS sequence"/>
</dbReference>
<organism evidence="1 2">
    <name type="scientific">Hypoxylon rubiginosum</name>
    <dbReference type="NCBI Taxonomy" id="110542"/>
    <lineage>
        <taxon>Eukaryota</taxon>
        <taxon>Fungi</taxon>
        <taxon>Dikarya</taxon>
        <taxon>Ascomycota</taxon>
        <taxon>Pezizomycotina</taxon>
        <taxon>Sordariomycetes</taxon>
        <taxon>Xylariomycetidae</taxon>
        <taxon>Xylariales</taxon>
        <taxon>Hypoxylaceae</taxon>
        <taxon>Hypoxylon</taxon>
    </lineage>
</organism>
<gene>
    <name evidence="1" type="ORF">F4820DRAFT_309220</name>
</gene>
<dbReference type="EMBL" id="MU393476">
    <property type="protein sequence ID" value="KAI4865144.1"/>
    <property type="molecule type" value="Genomic_DNA"/>
</dbReference>
<evidence type="ECO:0000313" key="2">
    <source>
        <dbReference type="Proteomes" id="UP001497700"/>
    </source>
</evidence>
<evidence type="ECO:0000313" key="1">
    <source>
        <dbReference type="EMBL" id="KAI4865144.1"/>
    </source>
</evidence>
<protein>
    <submittedName>
        <fullName evidence="1">Uncharacterized protein</fullName>
    </submittedName>
</protein>
<proteinExistence type="predicted"/>
<accession>A0ACB9Z0H6</accession>
<sequence length="941" mass="106916">MAPLNPYLAYKRDTSRLMYWIVRESNAIIASSSTLPDDVPKTPNTNGQVTVSSLVTLSKLIGKHIGAVPPTILGLFDAVIQARTAAYETFQQLVANKPDPDIERSNASHRHFLNALSEAFEALGGPAWAEKEKSKPADPTADNQADLEQVLFVNTFAALNLDEGATLDEEDDGVNDDESNLESQQNQARQRPRPKKSTGKGKKRKSGKSIKKKGKQQQPTAKTPSLDEVPVESYRIIQDEEGIITDYLMAVYALVQEWAELRVYLQEVWREVAYEGLNSAVAGAVSNIAIKMIERSSSAMFVYFPGHDSFETVMNTITRGDPEKAQGIFIMALHEISLDQTRHRKFREVDVDVKEQFLMYAYQDLVDFVTDFQKNRNGKPTKRMLQQIGNWDPNFDLRHASKAERLKWRRCYTINWLYDLVNLFSGIVAQRNTMRGESHKLESADWSPSGPSNNRRRLFGLNEFAGVITHLVMQKPGVDIREKILPHHVFQLQCIVDSLAISRGWSINSFRGHVVEAPPPGFRPRRDIDLFLDRDNKRAGSGFLQGVDILMWFFAKDGELHGDPLRHNTECRLLKSLEFDFVNWLGESRYMDGLTDMPPSRFSATNSNGLWEYSPFLCGVGLAEGLVEAYRYSFIILDRLPEPIMLVHLHNMLVQKGYIAAPVGLYGAFQKLFPEAFFVNGKIPTSNFGAAIKVRTAQSSSRRSRARGTLDDGKAMGTNRFSKTRSYLMSCEEAGWVPDRIPDVDIPMLSHMCFHRIRQTEHIVDLVTGRKRLKDTDLVDLVRAKGISDEYMIEITMNLPKKQEMSSRSLLSLLKLDISSDICGMIPLSSLNYVWVMAQFMGLFEKFEESLKKIRNPVYVRAYETSPMWRTQKRVGLAYLALHVQEEECLRVMAREFQNPRVEFVNHIYWDGLEDVDAVGVRTNEPRSEREEALQGQCAIM</sequence>
<name>A0ACB9Z0H6_9PEZI</name>